<organism evidence="6 7">
    <name type="scientific">Aporhodopirellula aestuarii</name>
    <dbReference type="NCBI Taxonomy" id="2950107"/>
    <lineage>
        <taxon>Bacteria</taxon>
        <taxon>Pseudomonadati</taxon>
        <taxon>Planctomycetota</taxon>
        <taxon>Planctomycetia</taxon>
        <taxon>Pirellulales</taxon>
        <taxon>Pirellulaceae</taxon>
        <taxon>Aporhodopirellula</taxon>
    </lineage>
</organism>
<evidence type="ECO:0000313" key="6">
    <source>
        <dbReference type="EMBL" id="MCM2371622.1"/>
    </source>
</evidence>
<comment type="function">
    <text evidence="1 4">Catalyzes the insertion of molybdate into adenylated molybdopterin with the concomitant release of AMP.</text>
</comment>
<dbReference type="Gene3D" id="3.40.980.10">
    <property type="entry name" value="MoaB/Mog-like domain"/>
    <property type="match status" value="1"/>
</dbReference>
<keyword evidence="4" id="KW-0479">Metal-binding</keyword>
<dbReference type="Gene3D" id="2.40.340.10">
    <property type="entry name" value="MoeA, C-terminal, domain IV"/>
    <property type="match status" value="1"/>
</dbReference>
<dbReference type="RefSeq" id="WP_250929255.1">
    <property type="nucleotide sequence ID" value="NZ_JAMQBK010000035.1"/>
</dbReference>
<keyword evidence="4" id="KW-0460">Magnesium</keyword>
<name>A0ABT0U3Z7_9BACT</name>
<comment type="cofactor">
    <cofactor evidence="4">
        <name>Mg(2+)</name>
        <dbReference type="ChEBI" id="CHEBI:18420"/>
    </cofactor>
</comment>
<accession>A0ABT0U3Z7</accession>
<comment type="pathway">
    <text evidence="4">Cofactor biosynthesis; molybdopterin biosynthesis.</text>
</comment>
<dbReference type="InterPro" id="IPR005110">
    <property type="entry name" value="MoeA_linker/N"/>
</dbReference>
<evidence type="ECO:0000256" key="2">
    <source>
        <dbReference type="ARBA" id="ARBA00010763"/>
    </source>
</evidence>
<evidence type="ECO:0000256" key="4">
    <source>
        <dbReference type="RuleBase" id="RU365090"/>
    </source>
</evidence>
<dbReference type="Proteomes" id="UP001202961">
    <property type="component" value="Unassembled WGS sequence"/>
</dbReference>
<dbReference type="Pfam" id="PF00994">
    <property type="entry name" value="MoCF_biosynth"/>
    <property type="match status" value="1"/>
</dbReference>
<keyword evidence="4" id="KW-0501">Molybdenum cofactor biosynthesis</keyword>
<dbReference type="InterPro" id="IPR036135">
    <property type="entry name" value="MoeA_linker/N_sf"/>
</dbReference>
<keyword evidence="4" id="KW-0808">Transferase</keyword>
<evidence type="ECO:0000256" key="3">
    <source>
        <dbReference type="ARBA" id="ARBA00047317"/>
    </source>
</evidence>
<evidence type="ECO:0000256" key="1">
    <source>
        <dbReference type="ARBA" id="ARBA00002901"/>
    </source>
</evidence>
<dbReference type="InterPro" id="IPR038987">
    <property type="entry name" value="MoeA-like"/>
</dbReference>
<dbReference type="EC" id="2.10.1.1" evidence="4"/>
<dbReference type="InterPro" id="IPR036688">
    <property type="entry name" value="MoeA_C_domain_IV_sf"/>
</dbReference>
<dbReference type="InterPro" id="IPR001453">
    <property type="entry name" value="MoaB/Mog_dom"/>
</dbReference>
<dbReference type="InterPro" id="IPR036425">
    <property type="entry name" value="MoaB/Mog-like_dom_sf"/>
</dbReference>
<comment type="catalytic activity">
    <reaction evidence="3">
        <text>adenylyl-molybdopterin + molybdate = Mo-molybdopterin + AMP + H(+)</text>
        <dbReference type="Rhea" id="RHEA:35047"/>
        <dbReference type="ChEBI" id="CHEBI:15378"/>
        <dbReference type="ChEBI" id="CHEBI:36264"/>
        <dbReference type="ChEBI" id="CHEBI:62727"/>
        <dbReference type="ChEBI" id="CHEBI:71302"/>
        <dbReference type="ChEBI" id="CHEBI:456215"/>
        <dbReference type="EC" id="2.10.1.1"/>
    </reaction>
</comment>
<dbReference type="CDD" id="cd00887">
    <property type="entry name" value="MoeA"/>
    <property type="match status" value="1"/>
</dbReference>
<dbReference type="Pfam" id="PF03453">
    <property type="entry name" value="MoeA_N"/>
    <property type="match status" value="1"/>
</dbReference>
<evidence type="ECO:0000313" key="7">
    <source>
        <dbReference type="Proteomes" id="UP001202961"/>
    </source>
</evidence>
<dbReference type="Gene3D" id="3.90.105.10">
    <property type="entry name" value="Molybdopterin biosynthesis moea protein, domain 2"/>
    <property type="match status" value="1"/>
</dbReference>
<dbReference type="Gene3D" id="2.170.190.11">
    <property type="entry name" value="Molybdopterin biosynthesis moea protein, domain 3"/>
    <property type="match status" value="1"/>
</dbReference>
<reference evidence="6 7" key="1">
    <citation type="journal article" date="2022" name="Syst. Appl. Microbiol.">
        <title>Rhodopirellula aestuarii sp. nov., a novel member of the genus Rhodopirellula isolated from brackish sediments collected in the Tagus River estuary, Portugal.</title>
        <authorList>
            <person name="Vitorino I.R."/>
            <person name="Klimek D."/>
            <person name="Calusinska M."/>
            <person name="Lobo-da-Cunha A."/>
            <person name="Vasconcelos V."/>
            <person name="Lage O.M."/>
        </authorList>
    </citation>
    <scope>NUCLEOTIDE SEQUENCE [LARGE SCALE GENOMIC DNA]</scope>
    <source>
        <strain evidence="6 7">ICT_H3.1</strain>
    </source>
</reference>
<comment type="caution">
    <text evidence="6">The sequence shown here is derived from an EMBL/GenBank/DDBJ whole genome shotgun (WGS) entry which is preliminary data.</text>
</comment>
<feature type="domain" description="MoaB/Mog" evidence="5">
    <location>
        <begin position="193"/>
        <end position="342"/>
    </location>
</feature>
<dbReference type="SUPFAM" id="SSF63882">
    <property type="entry name" value="MoeA N-terminal region -like"/>
    <property type="match status" value="1"/>
</dbReference>
<proteinExistence type="inferred from homology"/>
<dbReference type="EMBL" id="JAMQBK010000035">
    <property type="protein sequence ID" value="MCM2371622.1"/>
    <property type="molecule type" value="Genomic_DNA"/>
</dbReference>
<sequence length="420" mass="44479">MNHYAFDCPGDAIAALAEPLTPVDVEHDCGNLLGRVLAGPIIADRDNPAADVSAMDGYAIAMRRPVESSELHCNDEIPVTGESIPGSPAPDFADFGVIRIFTGGMVPAGCDRVIQREYTIETPAAKSPPLGTIRWRAEAKLTRPADNIRGRAENIGAGEQALSSGVVVRGPQAGVIASFGLTTATVHRLVRVAIITTGDELDDVNHTSNESLPPWKIRNSNAPTLQSLMATRPYVASPTMLHVPDDPEHLQKAVLDAIAAHDIVILTGGVSMGDHDYVPAITAAIGAKTIFHKLPLRPGKPILGAIYQDADTSTAKPIVGLPGNPVSATMGAVRFALPLIDKLAGVMHWQATPQSVMLDEIGPKILHLHWMRAVRMSGPGRAELVVGKGSGDLVSLGASDGFIEMPPNANHPGPWPFFSW</sequence>
<keyword evidence="4" id="KW-0500">Molybdenum</keyword>
<dbReference type="SUPFAM" id="SSF53218">
    <property type="entry name" value="Molybdenum cofactor biosynthesis proteins"/>
    <property type="match status" value="1"/>
</dbReference>
<protein>
    <recommendedName>
        <fullName evidence="4">Molybdopterin molybdenumtransferase</fullName>
        <ecNumber evidence="4">2.10.1.1</ecNumber>
    </recommendedName>
</protein>
<comment type="similarity">
    <text evidence="2 4">Belongs to the MoeA family.</text>
</comment>
<evidence type="ECO:0000259" key="5">
    <source>
        <dbReference type="SMART" id="SM00852"/>
    </source>
</evidence>
<dbReference type="PANTHER" id="PTHR10192">
    <property type="entry name" value="MOLYBDOPTERIN BIOSYNTHESIS PROTEIN"/>
    <property type="match status" value="1"/>
</dbReference>
<keyword evidence="7" id="KW-1185">Reference proteome</keyword>
<dbReference type="PANTHER" id="PTHR10192:SF5">
    <property type="entry name" value="GEPHYRIN"/>
    <property type="match status" value="1"/>
</dbReference>
<dbReference type="SMART" id="SM00852">
    <property type="entry name" value="MoCF_biosynth"/>
    <property type="match status" value="1"/>
</dbReference>
<gene>
    <name evidence="6" type="ORF">NB063_13505</name>
</gene>